<sequence>MDITEFEAEYYDEYDFYNINDRTAGKGSGKLRTKREAEEHTNRHSPGGHERKITQKLQNLEAKRKDEGKGVLCASRPERHQDHGDGHTCVRIKVSGT</sequence>
<dbReference type="PANTHER" id="PTHR17149:SF4">
    <property type="entry name" value="RH17958P"/>
    <property type="match status" value="1"/>
</dbReference>
<name>A0A8C4QIQ8_EPTBU</name>
<proteinExistence type="inferred from homology"/>
<feature type="compositionally biased region" description="Basic and acidic residues" evidence="2">
    <location>
        <begin position="34"/>
        <end position="53"/>
    </location>
</feature>
<evidence type="ECO:0000256" key="2">
    <source>
        <dbReference type="SAM" id="MobiDB-lite"/>
    </source>
</evidence>
<comment type="similarity">
    <text evidence="1">Belongs to the NUPR family.</text>
</comment>
<dbReference type="GO" id="GO:0006357">
    <property type="term" value="P:regulation of transcription by RNA polymerase II"/>
    <property type="evidence" value="ECO:0007669"/>
    <property type="project" value="TreeGrafter"/>
</dbReference>
<dbReference type="Pfam" id="PF10195">
    <property type="entry name" value="Phospho_p8"/>
    <property type="match status" value="1"/>
</dbReference>
<evidence type="ECO:0000256" key="1">
    <source>
        <dbReference type="ARBA" id="ARBA00009380"/>
    </source>
</evidence>
<protein>
    <submittedName>
        <fullName evidence="3">Nuclear protein 1b</fullName>
    </submittedName>
</protein>
<dbReference type="GeneTree" id="ENSGT00530000064242"/>
<dbReference type="Proteomes" id="UP000694388">
    <property type="component" value="Unplaced"/>
</dbReference>
<dbReference type="AlphaFoldDB" id="A0A8C4QIQ8"/>
<reference evidence="3" key="2">
    <citation type="submission" date="2025-09" db="UniProtKB">
        <authorList>
            <consortium name="Ensembl"/>
        </authorList>
    </citation>
    <scope>IDENTIFICATION</scope>
</reference>
<feature type="region of interest" description="Disordered" evidence="2">
    <location>
        <begin position="75"/>
        <end position="97"/>
    </location>
</feature>
<feature type="compositionally biased region" description="Basic and acidic residues" evidence="2">
    <location>
        <begin position="76"/>
        <end position="88"/>
    </location>
</feature>
<keyword evidence="4" id="KW-1185">Reference proteome</keyword>
<dbReference type="Ensembl" id="ENSEBUT00000015803.1">
    <property type="protein sequence ID" value="ENSEBUP00000015227.1"/>
    <property type="gene ID" value="ENSEBUG00000009595.1"/>
</dbReference>
<dbReference type="GO" id="GO:0045786">
    <property type="term" value="P:negative regulation of cell cycle"/>
    <property type="evidence" value="ECO:0007669"/>
    <property type="project" value="TreeGrafter"/>
</dbReference>
<feature type="region of interest" description="Disordered" evidence="2">
    <location>
        <begin position="22"/>
        <end position="53"/>
    </location>
</feature>
<dbReference type="PANTHER" id="PTHR17149">
    <property type="entry name" value="NUCLEAR PROTEIN 1 AND 2"/>
    <property type="match status" value="1"/>
</dbReference>
<dbReference type="InterPro" id="IPR018792">
    <property type="entry name" value="NUPR1-like"/>
</dbReference>
<accession>A0A8C4QIQ8</accession>
<evidence type="ECO:0000313" key="3">
    <source>
        <dbReference type="Ensembl" id="ENSEBUP00000015227.1"/>
    </source>
</evidence>
<dbReference type="GO" id="GO:0008285">
    <property type="term" value="P:negative regulation of cell population proliferation"/>
    <property type="evidence" value="ECO:0007669"/>
    <property type="project" value="TreeGrafter"/>
</dbReference>
<organism evidence="3 4">
    <name type="scientific">Eptatretus burgeri</name>
    <name type="common">Inshore hagfish</name>
    <dbReference type="NCBI Taxonomy" id="7764"/>
    <lineage>
        <taxon>Eukaryota</taxon>
        <taxon>Metazoa</taxon>
        <taxon>Chordata</taxon>
        <taxon>Craniata</taxon>
        <taxon>Vertebrata</taxon>
        <taxon>Cyclostomata</taxon>
        <taxon>Myxini</taxon>
        <taxon>Myxiniformes</taxon>
        <taxon>Myxinidae</taxon>
        <taxon>Eptatretinae</taxon>
        <taxon>Eptatretus</taxon>
    </lineage>
</organism>
<evidence type="ECO:0000313" key="4">
    <source>
        <dbReference type="Proteomes" id="UP000694388"/>
    </source>
</evidence>
<dbReference type="OMA" id="HTECASR"/>
<dbReference type="GO" id="GO:0005634">
    <property type="term" value="C:nucleus"/>
    <property type="evidence" value="ECO:0007669"/>
    <property type="project" value="TreeGrafter"/>
</dbReference>
<reference evidence="3" key="1">
    <citation type="submission" date="2025-08" db="UniProtKB">
        <authorList>
            <consortium name="Ensembl"/>
        </authorList>
    </citation>
    <scope>IDENTIFICATION</scope>
</reference>